<protein>
    <recommendedName>
        <fullName evidence="2">Thioredoxin-like fold domain-containing protein</fullName>
    </recommendedName>
</protein>
<reference evidence="4" key="1">
    <citation type="journal article" date="2023" name="Commun. Biol.">
        <title>Genome analysis of Parmales, the sister group of diatoms, reveals the evolutionary specialization of diatoms from phago-mixotrophs to photoautotrophs.</title>
        <authorList>
            <person name="Ban H."/>
            <person name="Sato S."/>
            <person name="Yoshikawa S."/>
            <person name="Yamada K."/>
            <person name="Nakamura Y."/>
            <person name="Ichinomiya M."/>
            <person name="Sato N."/>
            <person name="Blanc-Mathieu R."/>
            <person name="Endo H."/>
            <person name="Kuwata A."/>
            <person name="Ogata H."/>
        </authorList>
    </citation>
    <scope>NUCLEOTIDE SEQUENCE [LARGE SCALE GENOMIC DNA]</scope>
    <source>
        <strain evidence="4">NIES 3701</strain>
    </source>
</reference>
<dbReference type="Pfam" id="PF13462">
    <property type="entry name" value="Thioredoxin_4"/>
    <property type="match status" value="1"/>
</dbReference>
<evidence type="ECO:0000313" key="4">
    <source>
        <dbReference type="Proteomes" id="UP001165085"/>
    </source>
</evidence>
<dbReference type="InterPro" id="IPR036249">
    <property type="entry name" value="Thioredoxin-like_sf"/>
</dbReference>
<name>A0A9W7BB86_9STRA</name>
<dbReference type="PANTHER" id="PTHR33875">
    <property type="entry name" value="OS09G0542200 PROTEIN"/>
    <property type="match status" value="1"/>
</dbReference>
<dbReference type="OrthoDB" id="37297at2759"/>
<dbReference type="Gene3D" id="3.40.30.10">
    <property type="entry name" value="Glutaredoxin"/>
    <property type="match status" value="1"/>
</dbReference>
<sequence>MQSVLFITILFLVALAWPSTAQAPSTPIPISSSSYAFSRGSLSSATTVDLWIDLGCSDCLNDWPLLEQVYDKYSDDVRFNYHLFPLPYHQFAFLLAKSANCVALHGSPGDVFNFFDTVYTPSNQALIYNPATANMTYNEVMTTTVSKFVTDSSNSLSASDFLDFMASDYDCEQNTRYQFKNAALSSIYGTPMYTINGVTVTDGLSTIEDWTTFLDGLVSSPL</sequence>
<gene>
    <name evidence="3" type="ORF">TrST_g10053</name>
</gene>
<dbReference type="SUPFAM" id="SSF52833">
    <property type="entry name" value="Thioredoxin-like"/>
    <property type="match status" value="1"/>
</dbReference>
<evidence type="ECO:0000259" key="2">
    <source>
        <dbReference type="Pfam" id="PF13462"/>
    </source>
</evidence>
<dbReference type="AlphaFoldDB" id="A0A9W7BB86"/>
<comment type="caution">
    <text evidence="3">The sequence shown here is derived from an EMBL/GenBank/DDBJ whole genome shotgun (WGS) entry which is preliminary data.</text>
</comment>
<organism evidence="3 4">
    <name type="scientific">Triparma strigata</name>
    <dbReference type="NCBI Taxonomy" id="1606541"/>
    <lineage>
        <taxon>Eukaryota</taxon>
        <taxon>Sar</taxon>
        <taxon>Stramenopiles</taxon>
        <taxon>Ochrophyta</taxon>
        <taxon>Bolidophyceae</taxon>
        <taxon>Parmales</taxon>
        <taxon>Triparmaceae</taxon>
        <taxon>Triparma</taxon>
    </lineage>
</organism>
<accession>A0A9W7BB86</accession>
<evidence type="ECO:0000313" key="3">
    <source>
        <dbReference type="EMBL" id="GMH82975.1"/>
    </source>
</evidence>
<proteinExistence type="predicted"/>
<dbReference type="EMBL" id="BRXY01000276">
    <property type="protein sequence ID" value="GMH82975.1"/>
    <property type="molecule type" value="Genomic_DNA"/>
</dbReference>
<dbReference type="PANTHER" id="PTHR33875:SF2">
    <property type="entry name" value="ACR183CP"/>
    <property type="match status" value="1"/>
</dbReference>
<keyword evidence="4" id="KW-1185">Reference proteome</keyword>
<dbReference type="Proteomes" id="UP001165085">
    <property type="component" value="Unassembled WGS sequence"/>
</dbReference>
<keyword evidence="1" id="KW-0732">Signal</keyword>
<feature type="domain" description="Thioredoxin-like fold" evidence="2">
    <location>
        <begin position="38"/>
        <end position="215"/>
    </location>
</feature>
<evidence type="ECO:0000256" key="1">
    <source>
        <dbReference type="SAM" id="SignalP"/>
    </source>
</evidence>
<feature type="signal peptide" evidence="1">
    <location>
        <begin position="1"/>
        <end position="21"/>
    </location>
</feature>
<dbReference type="InterPro" id="IPR012336">
    <property type="entry name" value="Thioredoxin-like_fold"/>
</dbReference>
<feature type="chain" id="PRO_5040861753" description="Thioredoxin-like fold domain-containing protein" evidence="1">
    <location>
        <begin position="22"/>
        <end position="222"/>
    </location>
</feature>